<name>A0A1F7XDF9_9BACT</name>
<evidence type="ECO:0000313" key="5">
    <source>
        <dbReference type="Proteomes" id="UP000179013"/>
    </source>
</evidence>
<protein>
    <submittedName>
        <fullName evidence="4">Magnesium chelatase</fullName>
    </submittedName>
</protein>
<dbReference type="AlphaFoldDB" id="A0A1F7XDF9"/>
<dbReference type="InterPro" id="IPR001208">
    <property type="entry name" value="MCM_dom"/>
</dbReference>
<dbReference type="InterPro" id="IPR014721">
    <property type="entry name" value="Ribsml_uS5_D2-typ_fold_subgr"/>
</dbReference>
<dbReference type="SUPFAM" id="SSF52540">
    <property type="entry name" value="P-loop containing nucleoside triphosphate hydrolases"/>
    <property type="match status" value="1"/>
</dbReference>
<dbReference type="InterPro" id="IPR000523">
    <property type="entry name" value="Mg_chelatse_chII-like_cat_dom"/>
</dbReference>
<reference evidence="4 5" key="1">
    <citation type="journal article" date="2016" name="Nat. Commun.">
        <title>Thousands of microbial genomes shed light on interconnected biogeochemical processes in an aquifer system.</title>
        <authorList>
            <person name="Anantharaman K."/>
            <person name="Brown C.T."/>
            <person name="Hug L.A."/>
            <person name="Sharon I."/>
            <person name="Castelle C.J."/>
            <person name="Probst A.J."/>
            <person name="Thomas B.C."/>
            <person name="Singh A."/>
            <person name="Wilkins M.J."/>
            <person name="Karaoz U."/>
            <person name="Brodie E.L."/>
            <person name="Williams K.H."/>
            <person name="Hubbard S.S."/>
            <person name="Banfield J.F."/>
        </authorList>
    </citation>
    <scope>NUCLEOTIDE SEQUENCE [LARGE SCALE GENOMIC DNA]</scope>
</reference>
<dbReference type="GO" id="GO:0003677">
    <property type="term" value="F:DNA binding"/>
    <property type="evidence" value="ECO:0007669"/>
    <property type="project" value="InterPro"/>
</dbReference>
<dbReference type="GO" id="GO:0005524">
    <property type="term" value="F:ATP binding"/>
    <property type="evidence" value="ECO:0007669"/>
    <property type="project" value="UniProtKB-KW"/>
</dbReference>
<dbReference type="Gene3D" id="3.30.230.10">
    <property type="match status" value="1"/>
</dbReference>
<dbReference type="PRINTS" id="PR01657">
    <property type="entry name" value="MCMFAMILY"/>
</dbReference>
<proteinExistence type="predicted"/>
<evidence type="ECO:0000259" key="3">
    <source>
        <dbReference type="Pfam" id="PF01078"/>
    </source>
</evidence>
<sequence>MLAKITSGATVGLNARIVDVEVDIPSEGLPSFTIVGLPDKAVEEAKERVRSAIKNSGADFPTTRITVNLAPADLPKVGPAYDLPIALGILIAGGQIAPEIGDSLFFGELSLDGGLRHTNGILPMAYLAREKNYKRVFIPKVNRVEAAVVPGIKVYPVENLLELVRFFSKTVDIIPSKKVNINSLLKTSEAEFDFNEIIGQEATKRAMEIAASGSHNIFMKGTPGSGKTMLARALPGILPTLTENEALEVTKIYSITGNLPADSAMITSRPFRSPHHTTSRIGLIGGGSNPTPGEVSLAHRGVLFLDEFPEFPRHVLESLRQPMEDGIISISRAKGSITYPAQFLLVAASNPCPCGFFG</sequence>
<evidence type="ECO:0000313" key="4">
    <source>
        <dbReference type="EMBL" id="OGM13074.1"/>
    </source>
</evidence>
<feature type="non-terminal residue" evidence="4">
    <location>
        <position position="358"/>
    </location>
</feature>
<dbReference type="Pfam" id="PF13541">
    <property type="entry name" value="ChlI"/>
    <property type="match status" value="1"/>
</dbReference>
<dbReference type="NCBIfam" id="TIGR00368">
    <property type="entry name" value="YifB family Mg chelatase-like AAA ATPase"/>
    <property type="match status" value="1"/>
</dbReference>
<keyword evidence="2" id="KW-0067">ATP-binding</keyword>
<comment type="caution">
    <text evidence="4">The sequence shown here is derived from an EMBL/GenBank/DDBJ whole genome shotgun (WGS) entry which is preliminary data.</text>
</comment>
<gene>
    <name evidence="4" type="ORF">A2V80_00485</name>
</gene>
<evidence type="ECO:0000256" key="1">
    <source>
        <dbReference type="ARBA" id="ARBA00022741"/>
    </source>
</evidence>
<dbReference type="InterPro" id="IPR045006">
    <property type="entry name" value="CHLI-like"/>
</dbReference>
<dbReference type="Pfam" id="PF01078">
    <property type="entry name" value="Mg_chelatase"/>
    <property type="match status" value="1"/>
</dbReference>
<feature type="domain" description="Magnesium chelatase ChlI-like catalytic" evidence="3">
    <location>
        <begin position="193"/>
        <end position="357"/>
    </location>
</feature>
<dbReference type="SUPFAM" id="SSF54211">
    <property type="entry name" value="Ribosomal protein S5 domain 2-like"/>
    <property type="match status" value="1"/>
</dbReference>
<organism evidence="4 5">
    <name type="scientific">Candidatus Woesebacteria bacterium RBG_16_39_8b</name>
    <dbReference type="NCBI Taxonomy" id="1802482"/>
    <lineage>
        <taxon>Bacteria</taxon>
        <taxon>Candidatus Woeseibacteriota</taxon>
    </lineage>
</organism>
<evidence type="ECO:0000256" key="2">
    <source>
        <dbReference type="ARBA" id="ARBA00022840"/>
    </source>
</evidence>
<dbReference type="Gene3D" id="3.40.50.300">
    <property type="entry name" value="P-loop containing nucleotide triphosphate hydrolases"/>
    <property type="match status" value="1"/>
</dbReference>
<dbReference type="PANTHER" id="PTHR32039">
    <property type="entry name" value="MAGNESIUM-CHELATASE SUBUNIT CHLI"/>
    <property type="match status" value="1"/>
</dbReference>
<dbReference type="InterPro" id="IPR004482">
    <property type="entry name" value="Mg_chelat-rel"/>
</dbReference>
<dbReference type="PANTHER" id="PTHR32039:SF7">
    <property type="entry name" value="COMPETENCE PROTEIN COMM"/>
    <property type="match status" value="1"/>
</dbReference>
<accession>A0A1F7XDF9</accession>
<dbReference type="Proteomes" id="UP000179013">
    <property type="component" value="Unassembled WGS sequence"/>
</dbReference>
<dbReference type="EMBL" id="MGFU01000013">
    <property type="protein sequence ID" value="OGM13074.1"/>
    <property type="molecule type" value="Genomic_DNA"/>
</dbReference>
<keyword evidence="1" id="KW-0547">Nucleotide-binding</keyword>
<dbReference type="InterPro" id="IPR020568">
    <property type="entry name" value="Ribosomal_Su5_D2-typ_SF"/>
</dbReference>
<dbReference type="InterPro" id="IPR027417">
    <property type="entry name" value="P-loop_NTPase"/>
</dbReference>